<evidence type="ECO:0000313" key="3">
    <source>
        <dbReference type="EMBL" id="OLP51129.1"/>
    </source>
</evidence>
<feature type="region of interest" description="Disordered" evidence="1">
    <location>
        <begin position="1"/>
        <end position="20"/>
    </location>
</feature>
<name>A0A1Q9A992_9HYPH</name>
<comment type="caution">
    <text evidence="3">The sequence shown here is derived from an EMBL/GenBank/DDBJ whole genome shotgun (WGS) entry which is preliminary data.</text>
</comment>
<sequence length="352" mass="37479">MPVEAQTGASTAPPPGHGAVAKPCASSVYDDLRNAPIEADSVLRIACKVELKHDDLVMQNLELSGAEASGVSIDCHGGVIGLPGQVPKGAPPTIRIASLRKEDGSWSVPRDIVIRNCKIYGSIHIMGLGANGEAELVRQSSLNRNHTEYAQSAAPSGVVLDNLTIVADGPIPLYVAPGVTHVTLSHSVIQGQTKGSAIYLDAESAYNTISGDRFELGTRSREMIAVDGSAHNVIEANSFLNAVHGGIFLYRNCGEGGTIRHQTPQHNKIAGNSFVYEDAVRPRPAIWLNAREAWRNLYCYQDPPAPFGSGADNRSFADFNTVTGNRITGGDIDLIRDKGDNNVLSDNSAKPH</sequence>
<gene>
    <name evidence="3" type="ORF">BJF91_06655</name>
</gene>
<dbReference type="Proteomes" id="UP000185598">
    <property type="component" value="Unassembled WGS sequence"/>
</dbReference>
<evidence type="ECO:0000256" key="1">
    <source>
        <dbReference type="SAM" id="MobiDB-lite"/>
    </source>
</evidence>
<dbReference type="InterPro" id="IPR012334">
    <property type="entry name" value="Pectin_lyas_fold"/>
</dbReference>
<accession>A0A1Q9A992</accession>
<dbReference type="Pfam" id="PF13229">
    <property type="entry name" value="Beta_helix"/>
    <property type="match status" value="1"/>
</dbReference>
<reference evidence="3 4" key="1">
    <citation type="submission" date="2016-09" db="EMBL/GenBank/DDBJ databases">
        <title>Rhizobium oryziradicis sp. nov., isolated from the root of rice.</title>
        <authorList>
            <person name="Zhao J."/>
            <person name="Zhang X."/>
        </authorList>
    </citation>
    <scope>NUCLEOTIDE SEQUENCE [LARGE SCALE GENOMIC DNA]</scope>
    <source>
        <strain evidence="3 4">14971</strain>
    </source>
</reference>
<feature type="domain" description="Right handed beta helix" evidence="2">
    <location>
        <begin position="114"/>
        <end position="272"/>
    </location>
</feature>
<dbReference type="InterPro" id="IPR011050">
    <property type="entry name" value="Pectin_lyase_fold/virulence"/>
</dbReference>
<dbReference type="SUPFAM" id="SSF51126">
    <property type="entry name" value="Pectin lyase-like"/>
    <property type="match status" value="1"/>
</dbReference>
<organism evidence="3 4">
    <name type="scientific">Allorhizobium taibaishanense</name>
    <dbReference type="NCBI Taxonomy" id="887144"/>
    <lineage>
        <taxon>Bacteria</taxon>
        <taxon>Pseudomonadati</taxon>
        <taxon>Pseudomonadota</taxon>
        <taxon>Alphaproteobacteria</taxon>
        <taxon>Hyphomicrobiales</taxon>
        <taxon>Rhizobiaceae</taxon>
        <taxon>Rhizobium/Agrobacterium group</taxon>
        <taxon>Allorhizobium</taxon>
    </lineage>
</organism>
<dbReference type="AlphaFoldDB" id="A0A1Q9A992"/>
<evidence type="ECO:0000259" key="2">
    <source>
        <dbReference type="Pfam" id="PF13229"/>
    </source>
</evidence>
<dbReference type="STRING" id="887144.BJF91_06655"/>
<dbReference type="InterPro" id="IPR039448">
    <property type="entry name" value="Beta_helix"/>
</dbReference>
<proteinExistence type="predicted"/>
<dbReference type="Gene3D" id="2.160.20.10">
    <property type="entry name" value="Single-stranded right-handed beta-helix, Pectin lyase-like"/>
    <property type="match status" value="1"/>
</dbReference>
<keyword evidence="4" id="KW-1185">Reference proteome</keyword>
<protein>
    <recommendedName>
        <fullName evidence="2">Right handed beta helix domain-containing protein</fullName>
    </recommendedName>
</protein>
<evidence type="ECO:0000313" key="4">
    <source>
        <dbReference type="Proteomes" id="UP000185598"/>
    </source>
</evidence>
<dbReference type="EMBL" id="MKIN01000020">
    <property type="protein sequence ID" value="OLP51129.1"/>
    <property type="molecule type" value="Genomic_DNA"/>
</dbReference>